<reference evidence="1" key="1">
    <citation type="submission" date="2016-05" db="EMBL/GenBank/DDBJ databases">
        <authorList>
            <person name="Lavstsen T."/>
            <person name="Jespersen J.S."/>
        </authorList>
    </citation>
    <scope>NUCLEOTIDE SEQUENCE [LARGE SCALE GENOMIC DNA]</scope>
</reference>
<dbReference type="Proteomes" id="UP000078555">
    <property type="component" value="Unassembled WGS sequence"/>
</dbReference>
<proteinExistence type="predicted"/>
<protein>
    <submittedName>
        <fullName evidence="1">Uncharacterized protein</fullName>
    </submittedName>
</protein>
<dbReference type="EMBL" id="FLRD01000078">
    <property type="protein sequence ID" value="SBT35024.1"/>
    <property type="molecule type" value="Genomic_DNA"/>
</dbReference>
<evidence type="ECO:0000313" key="4">
    <source>
        <dbReference type="Proteomes" id="UP000078555"/>
    </source>
</evidence>
<sequence length="141" mass="17210">MSRKLFIYNCYERISWLFLPAEGFSPRLIVTKNFRARIWKKLDKRKKKQTKNRRRRAEGERKETNLINYTNVPSEHFPFQNNETYSVEMLKRTQIFRRIYAWECTSIISRTVWSVILHKFNYNYSHGSYLIDSDIVILKAY</sequence>
<dbReference type="Proteomes" id="UP000078550">
    <property type="component" value="Unassembled WGS sequence"/>
</dbReference>
<accession>A0A1A8YU33</accession>
<reference evidence="3 4" key="2">
    <citation type="submission" date="2016-05" db="EMBL/GenBank/DDBJ databases">
        <authorList>
            <person name="Naeem Raeece"/>
        </authorList>
    </citation>
    <scope>NUCLEOTIDE SEQUENCE [LARGE SCALE GENOMIC DNA]</scope>
</reference>
<gene>
    <name evidence="1" type="ORF">POVWA1_025310</name>
    <name evidence="2" type="ORF">POVWA2_025130</name>
</gene>
<evidence type="ECO:0000313" key="2">
    <source>
        <dbReference type="EMBL" id="SBT35463.1"/>
    </source>
</evidence>
<dbReference type="EMBL" id="FLRE01000102">
    <property type="protein sequence ID" value="SBT35463.1"/>
    <property type="molecule type" value="Genomic_DNA"/>
</dbReference>
<name>A0A1A8YU33_PLAOA</name>
<organism evidence="1 4">
    <name type="scientific">Plasmodium ovale wallikeri</name>
    <dbReference type="NCBI Taxonomy" id="864142"/>
    <lineage>
        <taxon>Eukaryota</taxon>
        <taxon>Sar</taxon>
        <taxon>Alveolata</taxon>
        <taxon>Apicomplexa</taxon>
        <taxon>Aconoidasida</taxon>
        <taxon>Haemosporida</taxon>
        <taxon>Plasmodiidae</taxon>
        <taxon>Plasmodium</taxon>
        <taxon>Plasmodium (Plasmodium)</taxon>
    </lineage>
</organism>
<keyword evidence="4" id="KW-1185">Reference proteome</keyword>
<evidence type="ECO:0000313" key="3">
    <source>
        <dbReference type="Proteomes" id="UP000078550"/>
    </source>
</evidence>
<evidence type="ECO:0000313" key="1">
    <source>
        <dbReference type="EMBL" id="SBT35024.1"/>
    </source>
</evidence>
<dbReference type="AlphaFoldDB" id="A0A1A8YU33"/>